<dbReference type="PANTHER" id="PTHR34094">
    <property type="match status" value="1"/>
</dbReference>
<evidence type="ECO:0000313" key="2">
    <source>
        <dbReference type="EMBL" id="GLZ76626.1"/>
    </source>
</evidence>
<proteinExistence type="predicted"/>
<gene>
    <name evidence="2" type="ORF">Afil01_14330</name>
</gene>
<sequence length="278" mass="28722">MHTYDTPAPVSAVVDIVFGSVRFVAGDRATTVVEVTPADSTWDLDVKAARDAEIDFSDGRLTVKHRQMRLANLFQSRHGRVDVVVELPAGSDVQGTTASGSFTVEGAAGAVRLKTPTGDVRVERAASLRVRTVGGDVTVGHVTGDADVSGNGAIRLDRVDGDAVVKNIGGTSVLGEIGGDLRVNSANGDITVGAARGTVNVKTASGDLRLGEIGTGPVELYTPNGDVEIGVPHGTAVALDARATAGRVREYAGAVATTERTVKVRARTHGGDITINYV</sequence>
<evidence type="ECO:0000313" key="3">
    <source>
        <dbReference type="Proteomes" id="UP001165079"/>
    </source>
</evidence>
<dbReference type="PANTHER" id="PTHR34094:SF1">
    <property type="entry name" value="PROTEIN FAM185A"/>
    <property type="match status" value="1"/>
</dbReference>
<comment type="caution">
    <text evidence="2">The sequence shown here is derived from an EMBL/GenBank/DDBJ whole genome shotgun (WGS) entry which is preliminary data.</text>
</comment>
<dbReference type="AlphaFoldDB" id="A0A9W6W8M1"/>
<protein>
    <recommendedName>
        <fullName evidence="1">DUF4097 domain-containing protein</fullName>
    </recommendedName>
</protein>
<keyword evidence="3" id="KW-1185">Reference proteome</keyword>
<organism evidence="2 3">
    <name type="scientific">Actinorhabdospora filicis</name>
    <dbReference type="NCBI Taxonomy" id="1785913"/>
    <lineage>
        <taxon>Bacteria</taxon>
        <taxon>Bacillati</taxon>
        <taxon>Actinomycetota</taxon>
        <taxon>Actinomycetes</taxon>
        <taxon>Micromonosporales</taxon>
        <taxon>Micromonosporaceae</taxon>
        <taxon>Actinorhabdospora</taxon>
    </lineage>
</organism>
<name>A0A9W6W8M1_9ACTN</name>
<reference evidence="2" key="1">
    <citation type="submission" date="2023-03" db="EMBL/GenBank/DDBJ databases">
        <title>Actinorhabdospora filicis NBRC 111898.</title>
        <authorList>
            <person name="Ichikawa N."/>
            <person name="Sato H."/>
            <person name="Tonouchi N."/>
        </authorList>
    </citation>
    <scope>NUCLEOTIDE SEQUENCE</scope>
    <source>
        <strain evidence="2">NBRC 111898</strain>
    </source>
</reference>
<dbReference type="InterPro" id="IPR025164">
    <property type="entry name" value="Toastrack_DUF4097"/>
</dbReference>
<evidence type="ECO:0000259" key="1">
    <source>
        <dbReference type="Pfam" id="PF13349"/>
    </source>
</evidence>
<dbReference type="Pfam" id="PF13349">
    <property type="entry name" value="DUF4097"/>
    <property type="match status" value="1"/>
</dbReference>
<dbReference type="RefSeq" id="WP_285661792.1">
    <property type="nucleotide sequence ID" value="NZ_BSTX01000001.1"/>
</dbReference>
<dbReference type="Proteomes" id="UP001165079">
    <property type="component" value="Unassembled WGS sequence"/>
</dbReference>
<accession>A0A9W6W8M1</accession>
<feature type="domain" description="DUF4097" evidence="1">
    <location>
        <begin position="26"/>
        <end position="275"/>
    </location>
</feature>
<dbReference type="EMBL" id="BSTX01000001">
    <property type="protein sequence ID" value="GLZ76626.1"/>
    <property type="molecule type" value="Genomic_DNA"/>
</dbReference>